<dbReference type="Proteomes" id="UP000298763">
    <property type="component" value="Chromosome"/>
</dbReference>
<dbReference type="OrthoDB" id="9807925at2"/>
<keyword evidence="3" id="KW-1185">Reference proteome</keyword>
<protein>
    <recommendedName>
        <fullName evidence="5">DsrE family protein</fullName>
    </recommendedName>
</protein>
<dbReference type="InterPro" id="IPR003787">
    <property type="entry name" value="Sulphur_relay_DsrE/F-like"/>
</dbReference>
<name>A0A4P8HW96_9BURK</name>
<evidence type="ECO:0000313" key="4">
    <source>
        <dbReference type="Proteomes" id="UP000584325"/>
    </source>
</evidence>
<dbReference type="AlphaFoldDB" id="A0A4P8HW96"/>
<dbReference type="InterPro" id="IPR027396">
    <property type="entry name" value="DsrEFH-like"/>
</dbReference>
<dbReference type="EMBL" id="CP040017">
    <property type="protein sequence ID" value="QCP13666.1"/>
    <property type="molecule type" value="Genomic_DNA"/>
</dbReference>
<gene>
    <name evidence="2" type="ORF">FCL38_26940</name>
    <name evidence="1" type="ORF">FHS02_004287</name>
</gene>
<dbReference type="RefSeq" id="WP_137316445.1">
    <property type="nucleotide sequence ID" value="NZ_CP040017.1"/>
</dbReference>
<accession>A0A4P8HW96</accession>
<dbReference type="EMBL" id="JACHXS010000009">
    <property type="protein sequence ID" value="MBB3223441.1"/>
    <property type="molecule type" value="Genomic_DNA"/>
</dbReference>
<evidence type="ECO:0008006" key="5">
    <source>
        <dbReference type="Google" id="ProtNLM"/>
    </source>
</evidence>
<organism evidence="1 4">
    <name type="scientific">Pseudoduganella umbonata</name>
    <dbReference type="NCBI Taxonomy" id="864828"/>
    <lineage>
        <taxon>Bacteria</taxon>
        <taxon>Pseudomonadati</taxon>
        <taxon>Pseudomonadota</taxon>
        <taxon>Betaproteobacteria</taxon>
        <taxon>Burkholderiales</taxon>
        <taxon>Oxalobacteraceae</taxon>
        <taxon>Telluria group</taxon>
        <taxon>Pseudoduganella</taxon>
    </lineage>
</organism>
<dbReference type="SUPFAM" id="SSF75169">
    <property type="entry name" value="DsrEFH-like"/>
    <property type="match status" value="1"/>
</dbReference>
<evidence type="ECO:0000313" key="3">
    <source>
        <dbReference type="Proteomes" id="UP000298763"/>
    </source>
</evidence>
<reference evidence="1 4" key="2">
    <citation type="submission" date="2020-08" db="EMBL/GenBank/DDBJ databases">
        <title>Genomic Encyclopedia of Type Strains, Phase III (KMG-III): the genomes of soil and plant-associated and newly described type strains.</title>
        <authorList>
            <person name="Whitman W."/>
        </authorList>
    </citation>
    <scope>NUCLEOTIDE SEQUENCE [LARGE SCALE GENOMIC DNA]</scope>
    <source>
        <strain evidence="1 4">CECT 7753</strain>
    </source>
</reference>
<dbReference type="Proteomes" id="UP000584325">
    <property type="component" value="Unassembled WGS sequence"/>
</dbReference>
<proteinExistence type="predicted"/>
<evidence type="ECO:0000313" key="1">
    <source>
        <dbReference type="EMBL" id="MBB3223441.1"/>
    </source>
</evidence>
<evidence type="ECO:0000313" key="2">
    <source>
        <dbReference type="EMBL" id="QCP13666.1"/>
    </source>
</evidence>
<sequence>MKAAIIILSDPKAGEEALGRMFNGLAAAYDFKQKDTEVGIYFQGTGTRWPGVLQDPAHPVHALYKEVEDRVIGISCGCADVFGAREEVEKAGFDLITDNSVPGTSGLPSIARIAADGYTVFMF</sequence>
<dbReference type="Pfam" id="PF02635">
    <property type="entry name" value="DsrE"/>
    <property type="match status" value="1"/>
</dbReference>
<reference evidence="2 3" key="1">
    <citation type="submission" date="2019-05" db="EMBL/GenBank/DDBJ databases">
        <title>Draft Genome Sequences of Six Type Strains of the Genus Massilia.</title>
        <authorList>
            <person name="Miess H."/>
            <person name="Frediansyhah A."/>
            <person name="Gross H."/>
        </authorList>
    </citation>
    <scope>NUCLEOTIDE SEQUENCE [LARGE SCALE GENOMIC DNA]</scope>
    <source>
        <strain evidence="2 3">DSMZ 26121</strain>
    </source>
</reference>